<reference evidence="1 2" key="1">
    <citation type="submission" date="2019-11" db="EMBL/GenBank/DDBJ databases">
        <authorList>
            <person name="Holert J."/>
        </authorList>
    </citation>
    <scope>NUCLEOTIDE SEQUENCE [LARGE SCALE GENOMIC DNA]</scope>
    <source>
        <strain evidence="1">SB11_3</strain>
    </source>
</reference>
<organism evidence="1 2">
    <name type="scientific">BD1-7 clade bacterium</name>
    <dbReference type="NCBI Taxonomy" id="2029982"/>
    <lineage>
        <taxon>Bacteria</taxon>
        <taxon>Pseudomonadati</taxon>
        <taxon>Pseudomonadota</taxon>
        <taxon>Gammaproteobacteria</taxon>
        <taxon>Cellvibrionales</taxon>
        <taxon>Spongiibacteraceae</taxon>
        <taxon>BD1-7 clade</taxon>
    </lineage>
</organism>
<protein>
    <recommendedName>
        <fullName evidence="3">Tetratricopeptide repeat protein</fullName>
    </recommendedName>
</protein>
<dbReference type="AlphaFoldDB" id="A0A5S9QZE6"/>
<dbReference type="OrthoDB" id="5738400at2"/>
<sequence>MANATYDDVEKFAALMLEADETEDQTLFEEAYNGLRNLCEANQGTMVDHPIQWEVLADFTLDIPKAMQFYQQGLVIAKRQTNKEYLASLNFALAEQYFELEQQSDALTCLKEARKAAKKIKNQELRENIEHLWQESQPREV</sequence>
<gene>
    <name evidence="1" type="ORF">OPDIPICF_03629</name>
</gene>
<evidence type="ECO:0000313" key="2">
    <source>
        <dbReference type="Proteomes" id="UP000441399"/>
    </source>
</evidence>
<name>A0A5S9QZE6_9GAMM</name>
<dbReference type="EMBL" id="CACSIO010000062">
    <property type="protein sequence ID" value="CAA0125820.1"/>
    <property type="molecule type" value="Genomic_DNA"/>
</dbReference>
<dbReference type="SUPFAM" id="SSF48452">
    <property type="entry name" value="TPR-like"/>
    <property type="match status" value="1"/>
</dbReference>
<dbReference type="Gene3D" id="1.25.40.10">
    <property type="entry name" value="Tetratricopeptide repeat domain"/>
    <property type="match status" value="1"/>
</dbReference>
<dbReference type="InterPro" id="IPR011990">
    <property type="entry name" value="TPR-like_helical_dom_sf"/>
</dbReference>
<proteinExistence type="predicted"/>
<dbReference type="Proteomes" id="UP000441399">
    <property type="component" value="Unassembled WGS sequence"/>
</dbReference>
<keyword evidence="2" id="KW-1185">Reference proteome</keyword>
<evidence type="ECO:0008006" key="3">
    <source>
        <dbReference type="Google" id="ProtNLM"/>
    </source>
</evidence>
<accession>A0A5S9QZE6</accession>
<evidence type="ECO:0000313" key="1">
    <source>
        <dbReference type="EMBL" id="CAA0125820.1"/>
    </source>
</evidence>